<feature type="compositionally biased region" description="Basic and acidic residues" evidence="1">
    <location>
        <begin position="55"/>
        <end position="71"/>
    </location>
</feature>
<proteinExistence type="predicted"/>
<evidence type="ECO:0000256" key="1">
    <source>
        <dbReference type="SAM" id="MobiDB-lite"/>
    </source>
</evidence>
<feature type="region of interest" description="Disordered" evidence="1">
    <location>
        <begin position="1"/>
        <end position="74"/>
    </location>
</feature>
<evidence type="ECO:0000313" key="3">
    <source>
        <dbReference type="Proteomes" id="UP000265520"/>
    </source>
</evidence>
<comment type="caution">
    <text evidence="2">The sequence shown here is derived from an EMBL/GenBank/DDBJ whole genome shotgun (WGS) entry which is preliminary data.</text>
</comment>
<feature type="compositionally biased region" description="Acidic residues" evidence="1">
    <location>
        <begin position="24"/>
        <end position="38"/>
    </location>
</feature>
<dbReference type="EMBL" id="LXQA010188072">
    <property type="protein sequence ID" value="MCI31554.1"/>
    <property type="molecule type" value="Genomic_DNA"/>
</dbReference>
<name>A0A392R643_9FABA</name>
<feature type="non-terminal residue" evidence="2">
    <location>
        <position position="1"/>
    </location>
</feature>
<organism evidence="2 3">
    <name type="scientific">Trifolium medium</name>
    <dbReference type="NCBI Taxonomy" id="97028"/>
    <lineage>
        <taxon>Eukaryota</taxon>
        <taxon>Viridiplantae</taxon>
        <taxon>Streptophyta</taxon>
        <taxon>Embryophyta</taxon>
        <taxon>Tracheophyta</taxon>
        <taxon>Spermatophyta</taxon>
        <taxon>Magnoliopsida</taxon>
        <taxon>eudicotyledons</taxon>
        <taxon>Gunneridae</taxon>
        <taxon>Pentapetalae</taxon>
        <taxon>rosids</taxon>
        <taxon>fabids</taxon>
        <taxon>Fabales</taxon>
        <taxon>Fabaceae</taxon>
        <taxon>Papilionoideae</taxon>
        <taxon>50 kb inversion clade</taxon>
        <taxon>NPAAA clade</taxon>
        <taxon>Hologalegina</taxon>
        <taxon>IRL clade</taxon>
        <taxon>Trifolieae</taxon>
        <taxon>Trifolium</taxon>
    </lineage>
</organism>
<accession>A0A392R643</accession>
<keyword evidence="3" id="KW-1185">Reference proteome</keyword>
<feature type="compositionally biased region" description="Basic and acidic residues" evidence="1">
    <location>
        <begin position="14"/>
        <end position="23"/>
    </location>
</feature>
<protein>
    <submittedName>
        <fullName evidence="2">DNA repair and recombination protein RAD26</fullName>
    </submittedName>
</protein>
<dbReference type="Proteomes" id="UP000265520">
    <property type="component" value="Unassembled WGS sequence"/>
</dbReference>
<dbReference type="AlphaFoldDB" id="A0A392R643"/>
<sequence length="113" mass="12316">IEFEIGAVSSTIQRPRDVDKGEENGDVGEENENAEEGIGEGGGSELQRALAADSLVKEDRRPKKKLKDDKKLSKRPAKRFKTVSFDDDADFDAVLDAASAGFVETVSYANCCY</sequence>
<evidence type="ECO:0000313" key="2">
    <source>
        <dbReference type="EMBL" id="MCI31554.1"/>
    </source>
</evidence>
<reference evidence="2 3" key="1">
    <citation type="journal article" date="2018" name="Front. Plant Sci.">
        <title>Red Clover (Trifolium pratense) and Zigzag Clover (T. medium) - A Picture of Genomic Similarities and Differences.</title>
        <authorList>
            <person name="Dluhosova J."/>
            <person name="Istvanek J."/>
            <person name="Nedelnik J."/>
            <person name="Repkova J."/>
        </authorList>
    </citation>
    <scope>NUCLEOTIDE SEQUENCE [LARGE SCALE GENOMIC DNA]</scope>
    <source>
        <strain evidence="3">cv. 10/8</strain>
        <tissue evidence="2">Leaf</tissue>
    </source>
</reference>